<evidence type="ECO:0000313" key="2">
    <source>
        <dbReference type="Proteomes" id="UP000331127"/>
    </source>
</evidence>
<accession>A0A5M3X7T1</accession>
<gene>
    <name evidence="1" type="ORF">Amac_098370</name>
</gene>
<name>A0A5M3X7T1_9ACTN</name>
<dbReference type="EMBL" id="BLAE01000095">
    <property type="protein sequence ID" value="GES16239.1"/>
    <property type="molecule type" value="Genomic_DNA"/>
</dbReference>
<dbReference type="AlphaFoldDB" id="A0A5M3X7T1"/>
<proteinExistence type="predicted"/>
<evidence type="ECO:0000313" key="1">
    <source>
        <dbReference type="EMBL" id="GES16239.1"/>
    </source>
</evidence>
<reference evidence="1 2" key="1">
    <citation type="submission" date="2019-10" db="EMBL/GenBank/DDBJ databases">
        <title>Whole genome shotgun sequence of Acrocarpospora macrocephala NBRC 16266.</title>
        <authorList>
            <person name="Ichikawa N."/>
            <person name="Kimura A."/>
            <person name="Kitahashi Y."/>
            <person name="Komaki H."/>
            <person name="Oguchi A."/>
        </authorList>
    </citation>
    <scope>NUCLEOTIDE SEQUENCE [LARGE SCALE GENOMIC DNA]</scope>
    <source>
        <strain evidence="1 2">NBRC 16266</strain>
    </source>
</reference>
<keyword evidence="2" id="KW-1185">Reference proteome</keyword>
<protein>
    <submittedName>
        <fullName evidence="1">Uncharacterized protein</fullName>
    </submittedName>
</protein>
<dbReference type="Proteomes" id="UP000331127">
    <property type="component" value="Unassembled WGS sequence"/>
</dbReference>
<organism evidence="1 2">
    <name type="scientific">Acrocarpospora macrocephala</name>
    <dbReference type="NCBI Taxonomy" id="150177"/>
    <lineage>
        <taxon>Bacteria</taxon>
        <taxon>Bacillati</taxon>
        <taxon>Actinomycetota</taxon>
        <taxon>Actinomycetes</taxon>
        <taxon>Streptosporangiales</taxon>
        <taxon>Streptosporangiaceae</taxon>
        <taxon>Acrocarpospora</taxon>
    </lineage>
</organism>
<comment type="caution">
    <text evidence="1">The sequence shown here is derived from an EMBL/GenBank/DDBJ whole genome shotgun (WGS) entry which is preliminary data.</text>
</comment>
<sequence>MKIGLGKLETERMVPLDDDILDLIDHIIALRSHGRPMPHPRYRRPAQFLALDAIAARVRQHEEQLRRLIARTN</sequence>